<evidence type="ECO:0000259" key="1">
    <source>
        <dbReference type="PROSITE" id="PS50404"/>
    </source>
</evidence>
<protein>
    <submittedName>
        <fullName evidence="2">Glutathione S-transferase</fullName>
    </submittedName>
</protein>
<dbReference type="SUPFAM" id="SSF52833">
    <property type="entry name" value="Thioredoxin-like"/>
    <property type="match status" value="1"/>
</dbReference>
<dbReference type="PANTHER" id="PTHR42673">
    <property type="entry name" value="MALEYLACETOACETATE ISOMERASE"/>
    <property type="match status" value="1"/>
</dbReference>
<dbReference type="Gene3D" id="3.40.30.10">
    <property type="entry name" value="Glutaredoxin"/>
    <property type="match status" value="1"/>
</dbReference>
<dbReference type="OrthoDB" id="9799538at2"/>
<dbReference type="GO" id="GO:0016034">
    <property type="term" value="F:maleylacetoacetate isomerase activity"/>
    <property type="evidence" value="ECO:0007669"/>
    <property type="project" value="TreeGrafter"/>
</dbReference>
<keyword evidence="3" id="KW-1185">Reference proteome</keyword>
<dbReference type="GO" id="GO:0004364">
    <property type="term" value="F:glutathione transferase activity"/>
    <property type="evidence" value="ECO:0007669"/>
    <property type="project" value="TreeGrafter"/>
</dbReference>
<dbReference type="EMBL" id="VKAD01000001">
    <property type="protein sequence ID" value="TXR54518.1"/>
    <property type="molecule type" value="Genomic_DNA"/>
</dbReference>
<keyword evidence="2" id="KW-0808">Transferase</keyword>
<dbReference type="GO" id="GO:0006749">
    <property type="term" value="P:glutathione metabolic process"/>
    <property type="evidence" value="ECO:0007669"/>
    <property type="project" value="TreeGrafter"/>
</dbReference>
<dbReference type="AlphaFoldDB" id="A0A5C8ZBE9"/>
<dbReference type="InterPro" id="IPR036282">
    <property type="entry name" value="Glutathione-S-Trfase_C_sf"/>
</dbReference>
<dbReference type="InterPro" id="IPR036249">
    <property type="entry name" value="Thioredoxin-like_sf"/>
</dbReference>
<dbReference type="Gene3D" id="1.20.1050.10">
    <property type="match status" value="1"/>
</dbReference>
<dbReference type="Pfam" id="PF13409">
    <property type="entry name" value="GST_N_2"/>
    <property type="match status" value="1"/>
</dbReference>
<dbReference type="Proteomes" id="UP000321764">
    <property type="component" value="Unassembled WGS sequence"/>
</dbReference>
<comment type="caution">
    <text evidence="2">The sequence shown here is derived from an EMBL/GenBank/DDBJ whole genome shotgun (WGS) entry which is preliminary data.</text>
</comment>
<evidence type="ECO:0000313" key="3">
    <source>
        <dbReference type="Proteomes" id="UP000321764"/>
    </source>
</evidence>
<sequence length="223" mass="25295">MHLYIGYQNYSSWSLRPWLAMKVAGIGFEQTLLPFYHSSALKELAAQHEIPAAVPVLEQNGQMIWDSMAIMETLAEQFPDKKLWPENSTLRALARSVAAEMHSGFSALRSQFPMNCRVSCEVEPSEASKKDLARLSVLWRKFNQPEYQAVKESGPFLCGHFSIVDAMYAPVMWRVKGYGLAVSDEFSRWSEAMLALPAMQQWLHDAKQEAWKVEQYDAVAGLS</sequence>
<name>A0A5C8ZBE9_9GAMM</name>
<dbReference type="GO" id="GO:0006559">
    <property type="term" value="P:L-phenylalanine catabolic process"/>
    <property type="evidence" value="ECO:0007669"/>
    <property type="project" value="TreeGrafter"/>
</dbReference>
<dbReference type="PANTHER" id="PTHR42673:SF4">
    <property type="entry name" value="MALEYLACETOACETATE ISOMERASE"/>
    <property type="match status" value="1"/>
</dbReference>
<proteinExistence type="predicted"/>
<dbReference type="CDD" id="cd03194">
    <property type="entry name" value="GST_C_3"/>
    <property type="match status" value="1"/>
</dbReference>
<reference evidence="2 3" key="1">
    <citation type="submission" date="2019-07" db="EMBL/GenBank/DDBJ databases">
        <title>Reinekea sp. strain SSH23 genome sequencing and assembly.</title>
        <authorList>
            <person name="Kim I."/>
        </authorList>
    </citation>
    <scope>NUCLEOTIDE SEQUENCE [LARGE SCALE GENOMIC DNA]</scope>
    <source>
        <strain evidence="2 3">SSH23</strain>
    </source>
</reference>
<dbReference type="SUPFAM" id="SSF47616">
    <property type="entry name" value="GST C-terminal domain-like"/>
    <property type="match status" value="1"/>
</dbReference>
<dbReference type="PROSITE" id="PS50404">
    <property type="entry name" value="GST_NTER"/>
    <property type="match status" value="1"/>
</dbReference>
<accession>A0A5C8ZBE9</accession>
<feature type="domain" description="GST N-terminal" evidence="1">
    <location>
        <begin position="1"/>
        <end position="82"/>
    </location>
</feature>
<evidence type="ECO:0000313" key="2">
    <source>
        <dbReference type="EMBL" id="TXR54518.1"/>
    </source>
</evidence>
<dbReference type="RefSeq" id="WP_147713916.1">
    <property type="nucleotide sequence ID" value="NZ_VKAD01000001.1"/>
</dbReference>
<organism evidence="2 3">
    <name type="scientific">Reinekea thalattae</name>
    <dbReference type="NCBI Taxonomy" id="2593301"/>
    <lineage>
        <taxon>Bacteria</taxon>
        <taxon>Pseudomonadati</taxon>
        <taxon>Pseudomonadota</taxon>
        <taxon>Gammaproteobacteria</taxon>
        <taxon>Oceanospirillales</taxon>
        <taxon>Saccharospirillaceae</taxon>
        <taxon>Reinekea</taxon>
    </lineage>
</organism>
<gene>
    <name evidence="2" type="ORF">FME95_08280</name>
</gene>
<dbReference type="InterPro" id="IPR004045">
    <property type="entry name" value="Glutathione_S-Trfase_N"/>
</dbReference>